<keyword evidence="1" id="KW-0472">Membrane</keyword>
<dbReference type="EMBL" id="WUMU01000030">
    <property type="protein sequence ID" value="MXN20537.1"/>
    <property type="molecule type" value="Genomic_DNA"/>
</dbReference>
<keyword evidence="1" id="KW-1133">Transmembrane helix</keyword>
<gene>
    <name evidence="2" type="ORF">GR170_22130</name>
</gene>
<dbReference type="Proteomes" id="UP000477911">
    <property type="component" value="Unassembled WGS sequence"/>
</dbReference>
<reference evidence="2 3" key="1">
    <citation type="submission" date="2019-12" db="EMBL/GenBank/DDBJ databases">
        <authorList>
            <person name="Li M."/>
        </authorList>
    </citation>
    <scope>NUCLEOTIDE SEQUENCE [LARGE SCALE GENOMIC DNA]</scope>
    <source>
        <strain evidence="2 3">GBMRC 2024</strain>
    </source>
</reference>
<comment type="caution">
    <text evidence="2">The sequence shown here is derived from an EMBL/GenBank/DDBJ whole genome shotgun (WGS) entry which is preliminary data.</text>
</comment>
<accession>A0A6L7GAB9</accession>
<dbReference type="RefSeq" id="WP_160896654.1">
    <property type="nucleotide sequence ID" value="NZ_WUMU01000030.1"/>
</dbReference>
<evidence type="ECO:0000313" key="2">
    <source>
        <dbReference type="EMBL" id="MXN20537.1"/>
    </source>
</evidence>
<name>A0A6L7GAB9_9RHOB</name>
<keyword evidence="3" id="KW-1185">Reference proteome</keyword>
<sequence>MFGSLRYSIDRAVRRAGYSIGAVILLVIGWGFLTVAAWLYLSTVKDAMFAALIIGCVYVGLGLILMFLASRSRPVPMAHPAAAPPPSAASFAGLASALMQGVGAGMAAGAARKAAAEPPPPPPPQH</sequence>
<dbReference type="AlphaFoldDB" id="A0A6L7GAB9"/>
<evidence type="ECO:0000256" key="1">
    <source>
        <dbReference type="SAM" id="Phobius"/>
    </source>
</evidence>
<feature type="transmembrane region" description="Helical" evidence="1">
    <location>
        <begin position="47"/>
        <end position="69"/>
    </location>
</feature>
<organism evidence="2 3">
    <name type="scientific">Pseudooceanicola albus</name>
    <dbReference type="NCBI Taxonomy" id="2692189"/>
    <lineage>
        <taxon>Bacteria</taxon>
        <taxon>Pseudomonadati</taxon>
        <taxon>Pseudomonadota</taxon>
        <taxon>Alphaproteobacteria</taxon>
        <taxon>Rhodobacterales</taxon>
        <taxon>Paracoccaceae</taxon>
        <taxon>Pseudooceanicola</taxon>
    </lineage>
</organism>
<keyword evidence="1" id="KW-0812">Transmembrane</keyword>
<proteinExistence type="predicted"/>
<evidence type="ECO:0000313" key="3">
    <source>
        <dbReference type="Proteomes" id="UP000477911"/>
    </source>
</evidence>
<protein>
    <recommendedName>
        <fullName evidence="4">Phage holin family protein</fullName>
    </recommendedName>
</protein>
<feature type="transmembrane region" description="Helical" evidence="1">
    <location>
        <begin position="20"/>
        <end position="41"/>
    </location>
</feature>
<evidence type="ECO:0008006" key="4">
    <source>
        <dbReference type="Google" id="ProtNLM"/>
    </source>
</evidence>